<dbReference type="SUPFAM" id="SSF46626">
    <property type="entry name" value="Cytochrome c"/>
    <property type="match status" value="3"/>
</dbReference>
<keyword evidence="3 4" id="KW-0408">Iron</keyword>
<dbReference type="Gene3D" id="1.10.760.10">
    <property type="entry name" value="Cytochrome c-like domain"/>
    <property type="match status" value="5"/>
</dbReference>
<evidence type="ECO:0000256" key="7">
    <source>
        <dbReference type="SAM" id="Phobius"/>
    </source>
</evidence>
<name>A0A518DYT6_9BACT</name>
<dbReference type="InterPro" id="IPR009056">
    <property type="entry name" value="Cyt_c-like_dom"/>
</dbReference>
<evidence type="ECO:0000256" key="5">
    <source>
        <dbReference type="SAM" id="Coils"/>
    </source>
</evidence>
<feature type="compositionally biased region" description="Basic and acidic residues" evidence="6">
    <location>
        <begin position="1233"/>
        <end position="1243"/>
    </location>
</feature>
<keyword evidence="7" id="KW-0472">Membrane</keyword>
<dbReference type="InterPro" id="IPR036034">
    <property type="entry name" value="PDZ_sf"/>
</dbReference>
<feature type="region of interest" description="Disordered" evidence="6">
    <location>
        <begin position="1201"/>
        <end position="1249"/>
    </location>
</feature>
<keyword evidence="1 4" id="KW-0349">Heme</keyword>
<evidence type="ECO:0000256" key="4">
    <source>
        <dbReference type="PROSITE-ProRule" id="PRU00433"/>
    </source>
</evidence>
<organism evidence="9 10">
    <name type="scientific">Lignipirellula cremea</name>
    <dbReference type="NCBI Taxonomy" id="2528010"/>
    <lineage>
        <taxon>Bacteria</taxon>
        <taxon>Pseudomonadati</taxon>
        <taxon>Planctomycetota</taxon>
        <taxon>Planctomycetia</taxon>
        <taxon>Pirellulales</taxon>
        <taxon>Pirellulaceae</taxon>
        <taxon>Lignipirellula</taxon>
    </lineage>
</organism>
<feature type="domain" description="Cytochrome c" evidence="8">
    <location>
        <begin position="1599"/>
        <end position="1699"/>
    </location>
</feature>
<keyword evidence="2 4" id="KW-0479">Metal-binding</keyword>
<dbReference type="PROSITE" id="PS51007">
    <property type="entry name" value="CYTC"/>
    <property type="match status" value="3"/>
</dbReference>
<evidence type="ECO:0000313" key="9">
    <source>
        <dbReference type="EMBL" id="QDU97006.1"/>
    </source>
</evidence>
<feature type="region of interest" description="Disordered" evidence="6">
    <location>
        <begin position="1711"/>
        <end position="1841"/>
    </location>
</feature>
<dbReference type="InterPro" id="IPR036909">
    <property type="entry name" value="Cyt_c-like_dom_sf"/>
</dbReference>
<feature type="compositionally biased region" description="Low complexity" evidence="6">
    <location>
        <begin position="1721"/>
        <end position="1743"/>
    </location>
</feature>
<proteinExistence type="predicted"/>
<evidence type="ECO:0000256" key="3">
    <source>
        <dbReference type="ARBA" id="ARBA00023004"/>
    </source>
</evidence>
<keyword evidence="7" id="KW-1133">Transmembrane helix</keyword>
<protein>
    <submittedName>
        <fullName evidence="9">Cytochrome c</fullName>
    </submittedName>
</protein>
<feature type="compositionally biased region" description="Low complexity" evidence="6">
    <location>
        <begin position="1830"/>
        <end position="1841"/>
    </location>
</feature>
<keyword evidence="10" id="KW-1185">Reference proteome</keyword>
<sequence length="1841" mass="203774">MPATEQTWRNQSRLHQIFAVSGVLLLLVTLWMFWADHARPWKAYQSKARNIELQMNQWRQLQFKTDSLMKEHADLQEEVVRARSKPIDPEIYKSIKESVIADAAARKASTPNLANLDRSVESVKTLGEEAQAKRAAYNAIENEINSSETRTQELRNEIAEHEKTAAASQVEVDGAKAEVVNEQAKKEAAEKKLEEAKKNSDADAIEAAETEIADSEVNIEIYGEIIAEEEKKVADAKAAAAPAEAKIKAIAEGLPKLKEQLVAADQEALAAEKKAAARRLEVLEEFDQLIAAARYREDLLLTERKFKSAQLDAKKAELGLAVRDEKDQEELDRLQGVIDGMINEEETGFAALTEKYQRASVHRNQLADYVATLRKDAVEVEMRLAKSQSDLDQLQKAYAQQQSTYFSSGYPLLGKKILELPILDAFNSPLKIENLWNEELTIDYNFSRVRRFDRCTTCHQMMDKTMPGSAVDAAYPEQKLITFIVPTPQTPEEMGEVPDAASEQMEQRVLEVYGLKLAAPGEGLIESDAVTLSFVSSNSRAARAFKAPTGKELEGLPGTEVVALAATDWMSQPNDGVANGLLPGDVIYEINGDYVQSREEAMRFMMNPVDMADERGKQLRVTVRRGLPEPFASHPRLDLFLGSLSPHPMSVYGCTSCHEGQGSATSFEWASHTPNSPKQAAEWSRELGWFDNHHWIYPMYPERFQQSSCLKCHHDVTELQASERFPDPPAPKVVHGHDVIQKFGCFGCHEINGYDGNKRIGPDMRLEPNVFAAAQEFVAAPNFNLLSEEEQLNVETLIHHPEDDSARRQVFKLLTQEGKAAVDDDPATEPRLTPNTIDLASIFKDSDTPGTLRRVGPSLRFVREKLGASFLFDWIRQPSNFRPTTRMPQFFGLTKHLHGEEEIETTENYEQVEILGAVAYLLHSSQKFEPLQPPAIEGDNRDETVRLENGKWLFQSRGCLACHSHEEFPDANIFRPADQIQQGPDLSHLAEKFAARGKDDVTAKGKSWLYSWIKRPTHYHVRTVMPDLFLDPYKDAEGVTIDPTSDIVDFLLHADGDSSHYHPVAPPAEFDAAGNLTSIQPATAKTLEELTLVNLLDAYFETQAKDYASHGIPAAKAVGMKGAEVELIVAEGEELTPAQMRERKLLYIGRKTIGKYGCYACHDIPGFEGAKPIGTGLADWGRKNTSQIAFEHIAQYLEHGHGHGAGHGAAAHGETSHQGDEKEEAATAPKMANHVEKRSGHAAEEDDPLPGFYEESLLGGHRIGFLYQKLREPRSYDYHKVGNKKYNERLRMPQFPFNQEEREAVITFVAGLVADPPTSTFVYTPQPREKAIQEGERVIEKFNCTGCHVMDLEQWKISYPPGSFADTGSEPTYPFLTPTVPDGELAASEKENRRGRVTSVLKGLLSLNDNTGLPDVYDSALDAVSTRPGSEERYVPYSLQYRLSLFEPAAIDGSVRPAATALTIPEQMVDARYAAHGGMLARYLSAHVRDHVANVKGSQAWERVPPPLMGEGKKVQTEWLHDFLLAPYPIRPLVVLRMPKFNMSSDEASILVNYFAAKDNVDYPYEYSPRQSANHLATAEEIYQKRLAELEVPDAAANTRLADGLKIVTNVCVQCHIVADFVPPDAKGPNLADVYKRMRPKYVLDWVANPARILPYTSMPVNIPYDPAKEFNGGVKQEFYHGTSTEQLEGLVDLLMNFDAYTQNQVEITPLVPKKLPDSPAPASGDSPAAGTETPEPAAETPAPADPEKPAAPADDDAKPAEDKPADDKPADDKPADDKPADDKPADAKPAAEKPADDKPAATTDEDSPKPASPATPAGEKPAAEPPAEPATAGAGETETP</sequence>
<dbReference type="SUPFAM" id="SSF48695">
    <property type="entry name" value="Multiheme cytochromes"/>
    <property type="match status" value="1"/>
</dbReference>
<feature type="domain" description="Cytochrome c" evidence="8">
    <location>
        <begin position="945"/>
        <end position="1055"/>
    </location>
</feature>
<dbReference type="GO" id="GO:0046872">
    <property type="term" value="F:metal ion binding"/>
    <property type="evidence" value="ECO:0007669"/>
    <property type="project" value="UniProtKB-KW"/>
</dbReference>
<keyword evidence="5" id="KW-0175">Coiled coil</keyword>
<evidence type="ECO:0000256" key="2">
    <source>
        <dbReference type="ARBA" id="ARBA00022723"/>
    </source>
</evidence>
<dbReference type="EMBL" id="CP036433">
    <property type="protein sequence ID" value="QDU97006.1"/>
    <property type="molecule type" value="Genomic_DNA"/>
</dbReference>
<feature type="domain" description="Cytochrome c" evidence="8">
    <location>
        <begin position="731"/>
        <end position="848"/>
    </location>
</feature>
<dbReference type="Proteomes" id="UP000317648">
    <property type="component" value="Chromosome"/>
</dbReference>
<dbReference type="GO" id="GO:0020037">
    <property type="term" value="F:heme binding"/>
    <property type="evidence" value="ECO:0007669"/>
    <property type="project" value="InterPro"/>
</dbReference>
<dbReference type="SUPFAM" id="SSF50156">
    <property type="entry name" value="PDZ domain-like"/>
    <property type="match status" value="1"/>
</dbReference>
<feature type="coiled-coil region" evidence="5">
    <location>
        <begin position="123"/>
        <end position="206"/>
    </location>
</feature>
<evidence type="ECO:0000256" key="1">
    <source>
        <dbReference type="ARBA" id="ARBA00022617"/>
    </source>
</evidence>
<feature type="transmembrane region" description="Helical" evidence="7">
    <location>
        <begin position="17"/>
        <end position="34"/>
    </location>
</feature>
<reference evidence="9 10" key="1">
    <citation type="submission" date="2019-02" db="EMBL/GenBank/DDBJ databases">
        <title>Deep-cultivation of Planctomycetes and their phenomic and genomic characterization uncovers novel biology.</title>
        <authorList>
            <person name="Wiegand S."/>
            <person name="Jogler M."/>
            <person name="Boedeker C."/>
            <person name="Pinto D."/>
            <person name="Vollmers J."/>
            <person name="Rivas-Marin E."/>
            <person name="Kohn T."/>
            <person name="Peeters S.H."/>
            <person name="Heuer A."/>
            <person name="Rast P."/>
            <person name="Oberbeckmann S."/>
            <person name="Bunk B."/>
            <person name="Jeske O."/>
            <person name="Meyerdierks A."/>
            <person name="Storesund J.E."/>
            <person name="Kallscheuer N."/>
            <person name="Luecker S."/>
            <person name="Lage O.M."/>
            <person name="Pohl T."/>
            <person name="Merkel B.J."/>
            <person name="Hornburger P."/>
            <person name="Mueller R.-W."/>
            <person name="Bruemmer F."/>
            <person name="Labrenz M."/>
            <person name="Spormann A.M."/>
            <person name="Op den Camp H."/>
            <person name="Overmann J."/>
            <person name="Amann R."/>
            <person name="Jetten M.S.M."/>
            <person name="Mascher T."/>
            <person name="Medema M.H."/>
            <person name="Devos D.P."/>
            <person name="Kaster A.-K."/>
            <person name="Ovreas L."/>
            <person name="Rohde M."/>
            <person name="Galperin M.Y."/>
            <person name="Jogler C."/>
        </authorList>
    </citation>
    <scope>NUCLEOTIDE SEQUENCE [LARGE SCALE GENOMIC DNA]</scope>
    <source>
        <strain evidence="9 10">Pla85_3_4</strain>
    </source>
</reference>
<evidence type="ECO:0000313" key="10">
    <source>
        <dbReference type="Proteomes" id="UP000317648"/>
    </source>
</evidence>
<dbReference type="InterPro" id="IPR036280">
    <property type="entry name" value="Multihaem_cyt_sf"/>
</dbReference>
<dbReference type="KEGG" id="lcre:Pla8534_48310"/>
<evidence type="ECO:0000259" key="8">
    <source>
        <dbReference type="PROSITE" id="PS51007"/>
    </source>
</evidence>
<dbReference type="GO" id="GO:0009055">
    <property type="term" value="F:electron transfer activity"/>
    <property type="evidence" value="ECO:0007669"/>
    <property type="project" value="InterPro"/>
</dbReference>
<feature type="compositionally biased region" description="Basic and acidic residues" evidence="6">
    <location>
        <begin position="1756"/>
        <end position="1800"/>
    </location>
</feature>
<accession>A0A518DYT6</accession>
<evidence type="ECO:0000256" key="6">
    <source>
        <dbReference type="SAM" id="MobiDB-lite"/>
    </source>
</evidence>
<keyword evidence="7" id="KW-0812">Transmembrane</keyword>
<gene>
    <name evidence="9" type="ORF">Pla8534_48310</name>
</gene>
<feature type="coiled-coil region" evidence="5">
    <location>
        <begin position="377"/>
        <end position="404"/>
    </location>
</feature>